<name>A0A5C6XC40_9DELT</name>
<accession>A0A5C6XC40</accession>
<dbReference type="RefSeq" id="WP_146979901.1">
    <property type="nucleotide sequence ID" value="NZ_VOSM01000001.1"/>
</dbReference>
<sequence>MEIRCDVCKEVGPASEVRAADQGMELVCASCGHANVLKVGGTTDASADAQSRDGDASPHAGPIARAASRSDAEQGVAPQKRSVATPGASLAEGVVEAAMARLIPVSGAGPRCPKCAHLVAGADHCERCGLSQSEANRYAPGHAPWEQAPPGKDDAFLRLNAAWARAEDGDPEAMRYVAELAISEGLVEAGISRLRFYLVERPDDPHALDALRRLAIALQARVTVAAGQAAASAENFGKDVRRLRGLLMTITLGLCALILLLLSAVFWDKC</sequence>
<comment type="caution">
    <text evidence="3">The sequence shown here is derived from an EMBL/GenBank/DDBJ whole genome shotgun (WGS) entry which is preliminary data.</text>
</comment>
<feature type="region of interest" description="Disordered" evidence="1">
    <location>
        <begin position="44"/>
        <end position="87"/>
    </location>
</feature>
<keyword evidence="2" id="KW-1133">Transmembrane helix</keyword>
<evidence type="ECO:0000256" key="1">
    <source>
        <dbReference type="SAM" id="MobiDB-lite"/>
    </source>
</evidence>
<evidence type="ECO:0000256" key="2">
    <source>
        <dbReference type="SAM" id="Phobius"/>
    </source>
</evidence>
<keyword evidence="4" id="KW-1185">Reference proteome</keyword>
<dbReference type="EMBL" id="VOSM01000001">
    <property type="protein sequence ID" value="TXD39476.1"/>
    <property type="molecule type" value="Genomic_DNA"/>
</dbReference>
<keyword evidence="2" id="KW-0472">Membrane</keyword>
<protein>
    <submittedName>
        <fullName evidence="3">Uncharacterized protein</fullName>
    </submittedName>
</protein>
<evidence type="ECO:0000313" key="4">
    <source>
        <dbReference type="Proteomes" id="UP000321412"/>
    </source>
</evidence>
<feature type="transmembrane region" description="Helical" evidence="2">
    <location>
        <begin position="246"/>
        <end position="267"/>
    </location>
</feature>
<keyword evidence="2" id="KW-0812">Transmembrane</keyword>
<dbReference type="OrthoDB" id="5507543at2"/>
<gene>
    <name evidence="3" type="ORF">FRC98_03510</name>
</gene>
<dbReference type="AlphaFoldDB" id="A0A5C6XC40"/>
<organism evidence="3 4">
    <name type="scientific">Lujinxingia vulgaris</name>
    <dbReference type="NCBI Taxonomy" id="2600176"/>
    <lineage>
        <taxon>Bacteria</taxon>
        <taxon>Deltaproteobacteria</taxon>
        <taxon>Bradymonadales</taxon>
        <taxon>Lujinxingiaceae</taxon>
        <taxon>Lujinxingia</taxon>
    </lineage>
</organism>
<evidence type="ECO:0000313" key="3">
    <source>
        <dbReference type="EMBL" id="TXD39476.1"/>
    </source>
</evidence>
<proteinExistence type="predicted"/>
<dbReference type="Proteomes" id="UP000321412">
    <property type="component" value="Unassembled WGS sequence"/>
</dbReference>
<reference evidence="3 4" key="1">
    <citation type="submission" date="2019-08" db="EMBL/GenBank/DDBJ databases">
        <title>Bradymonadales sp. TMQ4.</title>
        <authorList>
            <person name="Liang Q."/>
        </authorList>
    </citation>
    <scope>NUCLEOTIDE SEQUENCE [LARGE SCALE GENOMIC DNA]</scope>
    <source>
        <strain evidence="3 4">TMQ4</strain>
    </source>
</reference>